<evidence type="ECO:0000259" key="1">
    <source>
        <dbReference type="Pfam" id="PF14413"/>
    </source>
</evidence>
<dbReference type="Proteomes" id="UP001472677">
    <property type="component" value="Unassembled WGS sequence"/>
</dbReference>
<dbReference type="PANTHER" id="PTHR12729">
    <property type="entry name" value="TRNA(HIS) GUANYLYLTRANSFERASE-RELATED"/>
    <property type="match status" value="1"/>
</dbReference>
<name>A0ABR2G081_9ROSI</name>
<reference evidence="2 3" key="1">
    <citation type="journal article" date="2024" name="G3 (Bethesda)">
        <title>Genome assembly of Hibiscus sabdariffa L. provides insights into metabolisms of medicinal natural products.</title>
        <authorList>
            <person name="Kim T."/>
        </authorList>
    </citation>
    <scope>NUCLEOTIDE SEQUENCE [LARGE SCALE GENOMIC DNA]</scope>
    <source>
        <strain evidence="2">TK-2024</strain>
        <tissue evidence="2">Old leaves</tissue>
    </source>
</reference>
<accession>A0ABR2G081</accession>
<sequence length="100" mass="11629">MSFHACTVSFSIDQEAREQDKNEFLHQQFGINYNDSLALFHQGTCIFKTEVEDIVKYNEDGTPVKRLRRKASTFHIENIDGRRFWNAHAGLVSLCHLLGW</sequence>
<dbReference type="Pfam" id="PF14413">
    <property type="entry name" value="Thg1C"/>
    <property type="match status" value="1"/>
</dbReference>
<gene>
    <name evidence="2" type="ORF">V6N12_024252</name>
</gene>
<comment type="caution">
    <text evidence="2">The sequence shown here is derived from an EMBL/GenBank/DDBJ whole genome shotgun (WGS) entry which is preliminary data.</text>
</comment>
<dbReference type="PANTHER" id="PTHR12729:SF6">
    <property type="entry name" value="TRNA(HIS) GUANYLYLTRANSFERASE-RELATED"/>
    <property type="match status" value="1"/>
</dbReference>
<dbReference type="InterPro" id="IPR025845">
    <property type="entry name" value="Thg1_C_dom"/>
</dbReference>
<evidence type="ECO:0000313" key="2">
    <source>
        <dbReference type="EMBL" id="KAK8589862.1"/>
    </source>
</evidence>
<dbReference type="InterPro" id="IPR007537">
    <property type="entry name" value="tRNAHis_GuaTrfase_Thg1"/>
</dbReference>
<protein>
    <recommendedName>
        <fullName evidence="1">Thg1 C-terminal domain-containing protein</fullName>
    </recommendedName>
</protein>
<evidence type="ECO:0000313" key="3">
    <source>
        <dbReference type="Proteomes" id="UP001472677"/>
    </source>
</evidence>
<dbReference type="InterPro" id="IPR038469">
    <property type="entry name" value="tRNAHis_GuaTrfase_Thg1_sf"/>
</dbReference>
<proteinExistence type="predicted"/>
<dbReference type="EMBL" id="JBBPBM010000004">
    <property type="protein sequence ID" value="KAK8589862.1"/>
    <property type="molecule type" value="Genomic_DNA"/>
</dbReference>
<feature type="domain" description="Thg1 C-terminal" evidence="1">
    <location>
        <begin position="17"/>
        <end position="58"/>
    </location>
</feature>
<organism evidence="2 3">
    <name type="scientific">Hibiscus sabdariffa</name>
    <name type="common">roselle</name>
    <dbReference type="NCBI Taxonomy" id="183260"/>
    <lineage>
        <taxon>Eukaryota</taxon>
        <taxon>Viridiplantae</taxon>
        <taxon>Streptophyta</taxon>
        <taxon>Embryophyta</taxon>
        <taxon>Tracheophyta</taxon>
        <taxon>Spermatophyta</taxon>
        <taxon>Magnoliopsida</taxon>
        <taxon>eudicotyledons</taxon>
        <taxon>Gunneridae</taxon>
        <taxon>Pentapetalae</taxon>
        <taxon>rosids</taxon>
        <taxon>malvids</taxon>
        <taxon>Malvales</taxon>
        <taxon>Malvaceae</taxon>
        <taxon>Malvoideae</taxon>
        <taxon>Hibiscus</taxon>
    </lineage>
</organism>
<keyword evidence="3" id="KW-1185">Reference proteome</keyword>
<dbReference type="Gene3D" id="3.30.70.3000">
    <property type="match status" value="1"/>
</dbReference>